<evidence type="ECO:0008006" key="3">
    <source>
        <dbReference type="Google" id="ProtNLM"/>
    </source>
</evidence>
<dbReference type="RefSeq" id="WP_149113037.1">
    <property type="nucleotide sequence ID" value="NZ_CP042425.1"/>
</dbReference>
<dbReference type="Gene3D" id="4.10.410.40">
    <property type="match status" value="1"/>
</dbReference>
<gene>
    <name evidence="1" type="ORF">PX52LOC_05558</name>
</gene>
<accession>A0A5C1AH35</accession>
<keyword evidence="2" id="KW-1185">Reference proteome</keyword>
<proteinExistence type="predicted"/>
<dbReference type="EMBL" id="CP042425">
    <property type="protein sequence ID" value="QEL18531.1"/>
    <property type="molecule type" value="Genomic_DNA"/>
</dbReference>
<reference evidence="2" key="1">
    <citation type="submission" date="2019-08" db="EMBL/GenBank/DDBJ databases">
        <title>Limnoglobus roseus gen. nov., sp. nov., a novel freshwater planctomycete with a giant genome from the family Gemmataceae.</title>
        <authorList>
            <person name="Kulichevskaya I.S."/>
            <person name="Naumoff D.G."/>
            <person name="Miroshnikov K."/>
            <person name="Ivanova A."/>
            <person name="Philippov D.A."/>
            <person name="Hakobyan A."/>
            <person name="Rijpstra I.C."/>
            <person name="Sinninghe Damste J.S."/>
            <person name="Liesack W."/>
            <person name="Dedysh S.N."/>
        </authorList>
    </citation>
    <scope>NUCLEOTIDE SEQUENCE [LARGE SCALE GENOMIC DNA]</scope>
    <source>
        <strain evidence="2">PX52</strain>
    </source>
</reference>
<evidence type="ECO:0000313" key="2">
    <source>
        <dbReference type="Proteomes" id="UP000324974"/>
    </source>
</evidence>
<name>A0A5C1AH35_9BACT</name>
<protein>
    <recommendedName>
        <fullName evidence="3">Phage tail protein</fullName>
    </recommendedName>
</protein>
<organism evidence="1 2">
    <name type="scientific">Limnoglobus roseus</name>
    <dbReference type="NCBI Taxonomy" id="2598579"/>
    <lineage>
        <taxon>Bacteria</taxon>
        <taxon>Pseudomonadati</taxon>
        <taxon>Planctomycetota</taxon>
        <taxon>Planctomycetia</taxon>
        <taxon>Gemmatales</taxon>
        <taxon>Gemmataceae</taxon>
        <taxon>Limnoglobus</taxon>
    </lineage>
</organism>
<dbReference type="KEGG" id="lrs:PX52LOC_05558"/>
<dbReference type="Proteomes" id="UP000324974">
    <property type="component" value="Chromosome"/>
</dbReference>
<dbReference type="AlphaFoldDB" id="A0A5C1AH35"/>
<sequence>MANEFTIGFGAALTMDATPVVGIAMMQIPAREFGESEVTSIDQADIDRVFIPTLRDNGTATAELYASAENVAAALALHGVKNKTFVCKSPDPDGEGAALGKTFTITGFLKKIGETKYEKDQPNKFTIEIRCNKIVVSNSANVGA</sequence>
<evidence type="ECO:0000313" key="1">
    <source>
        <dbReference type="EMBL" id="QEL18531.1"/>
    </source>
</evidence>